<evidence type="ECO:0000259" key="1">
    <source>
        <dbReference type="Pfam" id="PF01695"/>
    </source>
</evidence>
<dbReference type="AlphaFoldDB" id="A0A7I9WC47"/>
<evidence type="ECO:0000313" key="3">
    <source>
        <dbReference type="Proteomes" id="UP000465302"/>
    </source>
</evidence>
<organism evidence="2 3">
    <name type="scientific">Mycolicibacterium agri</name>
    <name type="common">Mycobacterium agri</name>
    <dbReference type="NCBI Taxonomy" id="36811"/>
    <lineage>
        <taxon>Bacteria</taxon>
        <taxon>Bacillati</taxon>
        <taxon>Actinomycetota</taxon>
        <taxon>Actinomycetes</taxon>
        <taxon>Mycobacteriales</taxon>
        <taxon>Mycobacteriaceae</taxon>
        <taxon>Mycolicibacterium</taxon>
    </lineage>
</organism>
<feature type="domain" description="IstB-like ATP-binding" evidence="1">
    <location>
        <begin position="20"/>
        <end position="109"/>
    </location>
</feature>
<sequence>MTTTHRGATDPIGADLLRLLKTLKLGALADTLPERAALARQHKLSHIGFLETLLADEVSRRESRSAALRATKAGLDPTMRFDTWTAHEDLRYDRTLLGDLTSLRFLDAASPRSSSVPSA</sequence>
<dbReference type="InterPro" id="IPR002611">
    <property type="entry name" value="IstB_ATP-bd"/>
</dbReference>
<dbReference type="GO" id="GO:0005524">
    <property type="term" value="F:ATP binding"/>
    <property type="evidence" value="ECO:0007669"/>
    <property type="project" value="InterPro"/>
</dbReference>
<dbReference type="Pfam" id="PF01695">
    <property type="entry name" value="IstB_IS21"/>
    <property type="match status" value="1"/>
</dbReference>
<evidence type="ECO:0000313" key="2">
    <source>
        <dbReference type="EMBL" id="GFG55313.1"/>
    </source>
</evidence>
<proteinExistence type="predicted"/>
<dbReference type="Proteomes" id="UP000465302">
    <property type="component" value="Unassembled WGS sequence"/>
</dbReference>
<accession>A0A7I9WC47</accession>
<protein>
    <recommendedName>
        <fullName evidence="1">IstB-like ATP-binding domain-containing protein</fullName>
    </recommendedName>
</protein>
<reference evidence="2 3" key="1">
    <citation type="journal article" date="2019" name="Emerg. Microbes Infect.">
        <title>Comprehensive subspecies identification of 175 nontuberculous mycobacteria species based on 7547 genomic profiles.</title>
        <authorList>
            <person name="Matsumoto Y."/>
            <person name="Kinjo T."/>
            <person name="Motooka D."/>
            <person name="Nabeya D."/>
            <person name="Jung N."/>
            <person name="Uechi K."/>
            <person name="Horii T."/>
            <person name="Iida T."/>
            <person name="Fujita J."/>
            <person name="Nakamura S."/>
        </authorList>
    </citation>
    <scope>NUCLEOTIDE SEQUENCE [LARGE SCALE GENOMIC DNA]</scope>
    <source>
        <strain evidence="2 3">JCM 6377</strain>
    </source>
</reference>
<name>A0A7I9WC47_MYCAG</name>
<dbReference type="EMBL" id="BLKS01000004">
    <property type="protein sequence ID" value="GFG55313.1"/>
    <property type="molecule type" value="Genomic_DNA"/>
</dbReference>
<comment type="caution">
    <text evidence="2">The sequence shown here is derived from an EMBL/GenBank/DDBJ whole genome shotgun (WGS) entry which is preliminary data.</text>
</comment>
<gene>
    <name evidence="2" type="ORF">MAGR_67540</name>
</gene>